<dbReference type="Pfam" id="PF07228">
    <property type="entry name" value="SpoIIE"/>
    <property type="match status" value="1"/>
</dbReference>
<dbReference type="GO" id="GO:0016791">
    <property type="term" value="F:phosphatase activity"/>
    <property type="evidence" value="ECO:0007669"/>
    <property type="project" value="TreeGrafter"/>
</dbReference>
<keyword evidence="1" id="KW-0378">Hydrolase</keyword>
<dbReference type="PANTHER" id="PTHR43156:SF2">
    <property type="entry name" value="STAGE II SPORULATION PROTEIN E"/>
    <property type="match status" value="1"/>
</dbReference>
<proteinExistence type="predicted"/>
<dbReference type="AlphaFoldDB" id="A0AAT9HNS0"/>
<organism evidence="3">
    <name type="scientific">Streptomyces haneummycinicus</name>
    <dbReference type="NCBI Taxonomy" id="3074435"/>
    <lineage>
        <taxon>Bacteria</taxon>
        <taxon>Bacillati</taxon>
        <taxon>Actinomycetota</taxon>
        <taxon>Actinomycetes</taxon>
        <taxon>Kitasatosporales</taxon>
        <taxon>Streptomycetaceae</taxon>
        <taxon>Streptomyces</taxon>
    </lineage>
</organism>
<dbReference type="InterPro" id="IPR001932">
    <property type="entry name" value="PPM-type_phosphatase-like_dom"/>
</dbReference>
<evidence type="ECO:0000313" key="3">
    <source>
        <dbReference type="EMBL" id="BFO18890.1"/>
    </source>
</evidence>
<evidence type="ECO:0000259" key="2">
    <source>
        <dbReference type="Pfam" id="PF07228"/>
    </source>
</evidence>
<dbReference type="PANTHER" id="PTHR43156">
    <property type="entry name" value="STAGE II SPORULATION PROTEIN E-RELATED"/>
    <property type="match status" value="1"/>
</dbReference>
<dbReference type="InterPro" id="IPR036457">
    <property type="entry name" value="PPM-type-like_dom_sf"/>
</dbReference>
<sequence>MTYLRRPRGMLLGGAASPHFEEAECRLEPGDRVLLYTDGLVERPPENIDVGLARLAGAVAAHPGDESGFLGPLLETMLDGERRDDVCVLDIRVPEQR</sequence>
<reference evidence="3" key="1">
    <citation type="submission" date="2024-06" db="EMBL/GenBank/DDBJ databases">
        <authorList>
            <consortium name="consrtm"/>
            <person name="Uemura M."/>
            <person name="Terahara T."/>
        </authorList>
    </citation>
    <scope>NUCLEOTIDE SEQUENCE</scope>
    <source>
        <strain evidence="3">KM77-8</strain>
    </source>
</reference>
<feature type="domain" description="PPM-type phosphatase" evidence="2">
    <location>
        <begin position="3"/>
        <end position="93"/>
    </location>
</feature>
<dbReference type="InterPro" id="IPR052016">
    <property type="entry name" value="Bact_Sigma-Reg"/>
</dbReference>
<name>A0AAT9HNS0_9ACTN</name>
<gene>
    <name evidence="3" type="ORF">SHKM778_52780</name>
</gene>
<accession>A0AAT9HNS0</accession>
<reference evidence="3" key="2">
    <citation type="submission" date="2024-07" db="EMBL/GenBank/DDBJ databases">
        <title>Streptomyces haneummycinica sp. nov., a new antibiotic-producing actinobacterium isolated from marine sediment.</title>
        <authorList>
            <person name="Uemura M."/>
            <person name="Hamada M."/>
            <person name="Hirano S."/>
            <person name="Kobayashi K."/>
            <person name="Ohshiro T."/>
            <person name="Kobayashi T."/>
            <person name="Terahara T."/>
        </authorList>
    </citation>
    <scope>NUCLEOTIDE SEQUENCE</scope>
    <source>
        <strain evidence="3">KM77-8</strain>
    </source>
</reference>
<evidence type="ECO:0000256" key="1">
    <source>
        <dbReference type="ARBA" id="ARBA00022801"/>
    </source>
</evidence>
<dbReference type="EMBL" id="AP035768">
    <property type="protein sequence ID" value="BFO18890.1"/>
    <property type="molecule type" value="Genomic_DNA"/>
</dbReference>
<dbReference type="Gene3D" id="3.60.40.10">
    <property type="entry name" value="PPM-type phosphatase domain"/>
    <property type="match status" value="1"/>
</dbReference>
<protein>
    <recommendedName>
        <fullName evidence="2">PPM-type phosphatase domain-containing protein</fullName>
    </recommendedName>
</protein>
<dbReference type="SUPFAM" id="SSF81606">
    <property type="entry name" value="PP2C-like"/>
    <property type="match status" value="1"/>
</dbReference>